<dbReference type="AlphaFoldDB" id="X0TLK0"/>
<protein>
    <submittedName>
        <fullName evidence="1">Uncharacterized protein</fullName>
    </submittedName>
</protein>
<accession>X0TLK0</accession>
<organism evidence="1">
    <name type="scientific">marine sediment metagenome</name>
    <dbReference type="NCBI Taxonomy" id="412755"/>
    <lineage>
        <taxon>unclassified sequences</taxon>
        <taxon>metagenomes</taxon>
        <taxon>ecological metagenomes</taxon>
    </lineage>
</organism>
<comment type="caution">
    <text evidence="1">The sequence shown here is derived from an EMBL/GenBank/DDBJ whole genome shotgun (WGS) entry which is preliminary data.</text>
</comment>
<dbReference type="EMBL" id="BARS01011822">
    <property type="protein sequence ID" value="GAF94124.1"/>
    <property type="molecule type" value="Genomic_DNA"/>
</dbReference>
<sequence>MDCSCTYKKLLEMGFEPKEIRNHYFKCPLFVDKRYKTYEDIKLIRRNWRK</sequence>
<proteinExistence type="predicted"/>
<gene>
    <name evidence="1" type="ORF">S01H1_21348</name>
</gene>
<evidence type="ECO:0000313" key="1">
    <source>
        <dbReference type="EMBL" id="GAF94124.1"/>
    </source>
</evidence>
<name>X0TLK0_9ZZZZ</name>
<reference evidence="1" key="1">
    <citation type="journal article" date="2014" name="Front. Microbiol.">
        <title>High frequency of phylogenetically diverse reductive dehalogenase-homologous genes in deep subseafloor sedimentary metagenomes.</title>
        <authorList>
            <person name="Kawai M."/>
            <person name="Futagami T."/>
            <person name="Toyoda A."/>
            <person name="Takaki Y."/>
            <person name="Nishi S."/>
            <person name="Hori S."/>
            <person name="Arai W."/>
            <person name="Tsubouchi T."/>
            <person name="Morono Y."/>
            <person name="Uchiyama I."/>
            <person name="Ito T."/>
            <person name="Fujiyama A."/>
            <person name="Inagaki F."/>
            <person name="Takami H."/>
        </authorList>
    </citation>
    <scope>NUCLEOTIDE SEQUENCE</scope>
    <source>
        <strain evidence="1">Expedition CK06-06</strain>
    </source>
</reference>